<evidence type="ECO:0000256" key="1">
    <source>
        <dbReference type="SAM" id="Phobius"/>
    </source>
</evidence>
<dbReference type="OrthoDB" id="2680554at2"/>
<dbReference type="RefSeq" id="WP_135347964.1">
    <property type="nucleotide sequence ID" value="NZ_SRJD01000005.1"/>
</dbReference>
<accession>A0A4Z0GQU4</accession>
<dbReference type="Pfam" id="PF11188">
    <property type="entry name" value="DUF2975"/>
    <property type="match status" value="1"/>
</dbReference>
<evidence type="ECO:0000313" key="3">
    <source>
        <dbReference type="Proteomes" id="UP000298347"/>
    </source>
</evidence>
<dbReference type="InterPro" id="IPR021354">
    <property type="entry name" value="DUF2975"/>
</dbReference>
<evidence type="ECO:0000313" key="2">
    <source>
        <dbReference type="EMBL" id="TGA98944.1"/>
    </source>
</evidence>
<gene>
    <name evidence="2" type="ORF">E4665_06360</name>
</gene>
<keyword evidence="1" id="KW-1133">Transmembrane helix</keyword>
<feature type="transmembrane region" description="Helical" evidence="1">
    <location>
        <begin position="50"/>
        <end position="71"/>
    </location>
</feature>
<feature type="transmembrane region" description="Helical" evidence="1">
    <location>
        <begin position="92"/>
        <end position="113"/>
    </location>
</feature>
<reference evidence="2 3" key="1">
    <citation type="journal article" date="2015" name="Int. J. Syst. Evol. Microbiol.">
        <title>Sporolactobacillus shoreae sp. nov. and Sporolactobacillus spathodeae sp. nov., two spore-forming lactic acid bacteria isolated from tree barks in Thailand.</title>
        <authorList>
            <person name="Thamacharoensuk T."/>
            <person name="Kitahara M."/>
            <person name="Ohkuma M."/>
            <person name="Thongchul N."/>
            <person name="Tanasupawat S."/>
        </authorList>
    </citation>
    <scope>NUCLEOTIDE SEQUENCE [LARGE SCALE GENOMIC DNA]</scope>
    <source>
        <strain evidence="2 3">BK92</strain>
    </source>
</reference>
<dbReference type="AlphaFoldDB" id="A0A4Z0GQU4"/>
<keyword evidence="1" id="KW-0472">Membrane</keyword>
<dbReference type="EMBL" id="SRJD01000005">
    <property type="protein sequence ID" value="TGA98944.1"/>
    <property type="molecule type" value="Genomic_DNA"/>
</dbReference>
<keyword evidence="1" id="KW-0812">Transmembrane</keyword>
<keyword evidence="3" id="KW-1185">Reference proteome</keyword>
<organism evidence="2 3">
    <name type="scientific">Sporolactobacillus shoreae</name>
    <dbReference type="NCBI Taxonomy" id="1465501"/>
    <lineage>
        <taxon>Bacteria</taxon>
        <taxon>Bacillati</taxon>
        <taxon>Bacillota</taxon>
        <taxon>Bacilli</taxon>
        <taxon>Bacillales</taxon>
        <taxon>Sporolactobacillaceae</taxon>
        <taxon>Sporolactobacillus</taxon>
    </lineage>
</organism>
<sequence length="159" mass="18089">MKQAQLARWLKGMTIIVGIIGILLSLYILPTLGISLTRTYADLDYLFWPYLIWEWVTIVPCFAALICFWKVCHEISRDNSFSRANSKSLLMISRLFLFDTALFFIISIILFGSSMLHPGLLIATFFIDIGGLSLSMIFAVLSHWVDKACDLKETNDLTI</sequence>
<dbReference type="Proteomes" id="UP000298347">
    <property type="component" value="Unassembled WGS sequence"/>
</dbReference>
<comment type="caution">
    <text evidence="2">The sequence shown here is derived from an EMBL/GenBank/DDBJ whole genome shotgun (WGS) entry which is preliminary data.</text>
</comment>
<proteinExistence type="predicted"/>
<feature type="transmembrane region" description="Helical" evidence="1">
    <location>
        <begin position="12"/>
        <end position="30"/>
    </location>
</feature>
<name>A0A4Z0GQU4_9BACL</name>
<protein>
    <submittedName>
        <fullName evidence="2">DUF2975 domain-containing protein</fullName>
    </submittedName>
</protein>
<feature type="transmembrane region" description="Helical" evidence="1">
    <location>
        <begin position="119"/>
        <end position="141"/>
    </location>
</feature>